<dbReference type="InterPro" id="IPR012178">
    <property type="entry name" value="RFC1"/>
</dbReference>
<feature type="domain" description="BRCT" evidence="14">
    <location>
        <begin position="233"/>
        <end position="313"/>
    </location>
</feature>
<dbReference type="InterPro" id="IPR036420">
    <property type="entry name" value="BRCT_dom_sf"/>
</dbReference>
<dbReference type="GO" id="GO:0005524">
    <property type="term" value="F:ATP binding"/>
    <property type="evidence" value="ECO:0007669"/>
    <property type="project" value="UniProtKB-UniRule"/>
</dbReference>
<dbReference type="InterPro" id="IPR047854">
    <property type="entry name" value="RFC_lid"/>
</dbReference>
<keyword evidence="6 12" id="KW-0547">Nucleotide-binding</keyword>
<sequence>EKKTKKSAKETDAPTAKKHPVTYVSDSGEGVNKYSGKAKQAKVSSSKSPTKSPNTVSKGAAKSSQPTVSPKVAPTPPKQMPTSVMAFFGSSSVQRSEKKMVASTSTKRKAVSREKSLSDEAIAKQLQMDEDMELEKKIHDDEEFARTLAMLDEAPLPKKVGEQNLCLYEFTKKYQNRALRYFALLVSKPKASLSFQNKSPEDLEKKRPNSSAFRNYLNREGPRALGSKDIPQGAENCLEGCVFVLTGVLESMERDDAKSLIERYGGKVTGNVSRKTTYLVLGRDSGASKTEKAESFGTKIINEDELLNLIRTKPGKKSKYEIAAEAEVKQTPDSRDKHTPPSKKATPQGPSPNKRSPSEGKSKPGSASKPGTLGASRSEVEKSLSFDRTKRASPVSHSTPENEGSSLLWVDKYCPRSLKNLIGQQGDQSCANKLLRWLQNWHKHHSGTAKFGKFGSKDDGSGFKAALLSGPPGVGKTTTAALVCEELGYSYVEMNASCTRSKNSLKEVIAESLNNTSIKNFYTGASQTVSSKHVLIMDEVDGMAGNEDRGGIQEMIGLIKQSKIPIICMCNDRNHQKIRSLANYCYDLRFQRPRVEQIKGAMMSIAFKEGLKIPPPALNEVILASNHDIRQVLHNLSMWSAKDKVMTYDQAKADANNARKDMKLGPFDVYLFFHDYSLAPLFVQENYLHVRPAAAGGNLKNHLVLLSKTADSICDGDLVDKRIRSRQAWSLLPTQAIYASVLPGELMRGYMSQFPTFPSWLGKFSSAGKHSRIIQELASHMSLKTLSSKEAINLDYLPYLRSAVLEPLQSQGSEGANQSVQLMDDYDLIKEDVDNMMEISTWGGQPDPYSKLDSKVKAAFTRAYNKESHLTPYSLQVVKKSRKGAVDPELIGELNGESQFQEEEEDNGVTADAMIKQKKAKPAKDVKQEKPGASGKGKGRGKGKGKAVN</sequence>
<feature type="region of interest" description="Disordered" evidence="13">
    <location>
        <begin position="325"/>
        <end position="404"/>
    </location>
</feature>
<evidence type="ECO:0000256" key="13">
    <source>
        <dbReference type="SAM" id="MobiDB-lite"/>
    </source>
</evidence>
<feature type="compositionally biased region" description="Basic and acidic residues" evidence="13">
    <location>
        <begin position="325"/>
        <end position="339"/>
    </location>
</feature>
<dbReference type="GO" id="GO:0005634">
    <property type="term" value="C:nucleus"/>
    <property type="evidence" value="ECO:0007669"/>
    <property type="project" value="UniProtKB-SubCell"/>
</dbReference>
<accession>A0A673FML9</accession>
<dbReference type="SUPFAM" id="SSF52113">
    <property type="entry name" value="BRCT domain"/>
    <property type="match status" value="1"/>
</dbReference>
<keyword evidence="8" id="KW-0238">DNA-binding</keyword>
<dbReference type="GO" id="GO:0061860">
    <property type="term" value="F:DNA clamp unloader activity"/>
    <property type="evidence" value="ECO:0007669"/>
    <property type="project" value="TreeGrafter"/>
</dbReference>
<evidence type="ECO:0000256" key="6">
    <source>
        <dbReference type="ARBA" id="ARBA00022741"/>
    </source>
</evidence>
<dbReference type="Gene3D" id="3.40.50.10190">
    <property type="entry name" value="BRCT domain"/>
    <property type="match status" value="1"/>
</dbReference>
<feature type="compositionally biased region" description="Low complexity" evidence="13">
    <location>
        <begin position="35"/>
        <end position="58"/>
    </location>
</feature>
<evidence type="ECO:0000256" key="10">
    <source>
        <dbReference type="ARBA" id="ARBA00054501"/>
    </source>
</evidence>
<comment type="function">
    <text evidence="10">Subunit of the replication factor C (RFC) complex which acts during elongation of primed DNA templates by DNA polymerases delta and epsilon, and is necessary for ATP-dependent loading of proliferating cell nuclear antigen (PCNA) onto primed DNA. This subunit binds to the primer-template junction. Binds the PO-B transcription element as well as other GA rich DNA sequences. Can bind single- or double-stranded DNA.</text>
</comment>
<evidence type="ECO:0000313" key="15">
    <source>
        <dbReference type="Ensembl" id="ENSSRHP00000004173.1"/>
    </source>
</evidence>
<evidence type="ECO:0000256" key="8">
    <source>
        <dbReference type="ARBA" id="ARBA00023125"/>
    </source>
</evidence>
<dbReference type="PIRSF" id="PIRSF036578">
    <property type="entry name" value="RFC1"/>
    <property type="match status" value="1"/>
</dbReference>
<evidence type="ECO:0000256" key="5">
    <source>
        <dbReference type="ARBA" id="ARBA00022705"/>
    </source>
</evidence>
<gene>
    <name evidence="15" type="primary">LOC107757601</name>
</gene>
<comment type="similarity">
    <text evidence="2 12">Belongs to the activator 1 large subunit family.</text>
</comment>
<dbReference type="Gene3D" id="3.40.50.300">
    <property type="entry name" value="P-loop containing nucleotide triphosphate hydrolases"/>
    <property type="match status" value="1"/>
</dbReference>
<dbReference type="AlphaFoldDB" id="A0A673FML9"/>
<feature type="compositionally biased region" description="Polar residues" evidence="13">
    <location>
        <begin position="395"/>
        <end position="404"/>
    </location>
</feature>
<evidence type="ECO:0000256" key="9">
    <source>
        <dbReference type="ARBA" id="ARBA00023242"/>
    </source>
</evidence>
<evidence type="ECO:0000256" key="2">
    <source>
        <dbReference type="ARBA" id="ARBA00006116"/>
    </source>
</evidence>
<protein>
    <recommendedName>
        <fullName evidence="3 12">Replication factor C subunit 1</fullName>
    </recommendedName>
</protein>
<dbReference type="CDD" id="cd17752">
    <property type="entry name" value="BRCT_RFC1"/>
    <property type="match status" value="1"/>
</dbReference>
<keyword evidence="4" id="KW-0597">Phosphoprotein</keyword>
<feature type="region of interest" description="Disordered" evidence="13">
    <location>
        <begin position="1"/>
        <end position="83"/>
    </location>
</feature>
<evidence type="ECO:0000313" key="16">
    <source>
        <dbReference type="Proteomes" id="UP000472270"/>
    </source>
</evidence>
<proteinExistence type="inferred from homology"/>
<keyword evidence="7 12" id="KW-0067">ATP-binding</keyword>
<dbReference type="CDD" id="cd00009">
    <property type="entry name" value="AAA"/>
    <property type="match status" value="1"/>
</dbReference>
<evidence type="ECO:0000256" key="4">
    <source>
        <dbReference type="ARBA" id="ARBA00022553"/>
    </source>
</evidence>
<dbReference type="GO" id="GO:0003689">
    <property type="term" value="F:DNA clamp loader activity"/>
    <property type="evidence" value="ECO:0007669"/>
    <property type="project" value="UniProtKB-UniRule"/>
</dbReference>
<dbReference type="Pfam" id="PF25361">
    <property type="entry name" value="AAA_lid_RFC1"/>
    <property type="match status" value="1"/>
</dbReference>
<evidence type="ECO:0000256" key="12">
    <source>
        <dbReference type="PIRNR" id="PIRNR036578"/>
    </source>
</evidence>
<dbReference type="GO" id="GO:0003677">
    <property type="term" value="F:DNA binding"/>
    <property type="evidence" value="ECO:0007669"/>
    <property type="project" value="UniProtKB-KW"/>
</dbReference>
<dbReference type="GO" id="GO:0005663">
    <property type="term" value="C:DNA replication factor C complex"/>
    <property type="evidence" value="ECO:0007669"/>
    <property type="project" value="InterPro"/>
</dbReference>
<dbReference type="GO" id="GO:0016887">
    <property type="term" value="F:ATP hydrolysis activity"/>
    <property type="evidence" value="ECO:0007669"/>
    <property type="project" value="InterPro"/>
</dbReference>
<dbReference type="InterPro" id="IPR003593">
    <property type="entry name" value="AAA+_ATPase"/>
</dbReference>
<feature type="compositionally biased region" description="Basic residues" evidence="13">
    <location>
        <begin position="937"/>
        <end position="949"/>
    </location>
</feature>
<dbReference type="InterPro" id="IPR003959">
    <property type="entry name" value="ATPase_AAA_core"/>
</dbReference>
<dbReference type="SUPFAM" id="SSF48019">
    <property type="entry name" value="post-AAA+ oligomerization domain-like"/>
    <property type="match status" value="1"/>
</dbReference>
<dbReference type="CDD" id="cd18140">
    <property type="entry name" value="HLD_clamp_RFC"/>
    <property type="match status" value="1"/>
</dbReference>
<evidence type="ECO:0000256" key="11">
    <source>
        <dbReference type="ARBA" id="ARBA00064311"/>
    </source>
</evidence>
<evidence type="ECO:0000256" key="1">
    <source>
        <dbReference type="ARBA" id="ARBA00004123"/>
    </source>
</evidence>
<dbReference type="Pfam" id="PF00004">
    <property type="entry name" value="AAA"/>
    <property type="match status" value="1"/>
</dbReference>
<dbReference type="InterPro" id="IPR013725">
    <property type="entry name" value="DNA_replication_fac_RFC1_C"/>
</dbReference>
<dbReference type="InterPro" id="IPR001357">
    <property type="entry name" value="BRCT_dom"/>
</dbReference>
<dbReference type="Pfam" id="PF08519">
    <property type="entry name" value="RFC1"/>
    <property type="match status" value="1"/>
</dbReference>
<keyword evidence="16" id="KW-1185">Reference proteome</keyword>
<dbReference type="InterPro" id="IPR027417">
    <property type="entry name" value="P-loop_NTPase"/>
</dbReference>
<dbReference type="PROSITE" id="PS50172">
    <property type="entry name" value="BRCT"/>
    <property type="match status" value="1"/>
</dbReference>
<dbReference type="SMART" id="SM00382">
    <property type="entry name" value="AAA"/>
    <property type="match status" value="1"/>
</dbReference>
<dbReference type="Proteomes" id="UP000472270">
    <property type="component" value="Unassembled WGS sequence"/>
</dbReference>
<dbReference type="FunFam" id="3.40.50.10190:FF:000001">
    <property type="entry name" value="Replication factor C subunit 1"/>
    <property type="match status" value="1"/>
</dbReference>
<organism evidence="15 16">
    <name type="scientific">Sinocyclocheilus rhinocerous</name>
    <dbReference type="NCBI Taxonomy" id="307959"/>
    <lineage>
        <taxon>Eukaryota</taxon>
        <taxon>Metazoa</taxon>
        <taxon>Chordata</taxon>
        <taxon>Craniata</taxon>
        <taxon>Vertebrata</taxon>
        <taxon>Euteleostomi</taxon>
        <taxon>Actinopterygii</taxon>
        <taxon>Neopterygii</taxon>
        <taxon>Teleostei</taxon>
        <taxon>Ostariophysi</taxon>
        <taxon>Cypriniformes</taxon>
        <taxon>Cyprinidae</taxon>
        <taxon>Cyprininae</taxon>
        <taxon>Sinocyclocheilus</taxon>
    </lineage>
</organism>
<keyword evidence="9 12" id="KW-0539">Nucleus</keyword>
<feature type="region of interest" description="Disordered" evidence="13">
    <location>
        <begin position="891"/>
        <end position="949"/>
    </location>
</feature>
<evidence type="ECO:0000259" key="14">
    <source>
        <dbReference type="PROSITE" id="PS50172"/>
    </source>
</evidence>
<comment type="subunit">
    <text evidence="11">Large subunit of the RFC complex, an heteropentameric complex consisting of RFC1 and four small subunits RFC2, RFC3, RFC4 and RFC5; the RFC complex interacts with PCNA and the interaction involves RFC1.</text>
</comment>
<dbReference type="SUPFAM" id="SSF52540">
    <property type="entry name" value="P-loop containing nucleoside triphosphate hydrolases"/>
    <property type="match status" value="1"/>
</dbReference>
<comment type="subcellular location">
    <subcellularLocation>
        <location evidence="1 12">Nucleus</location>
    </subcellularLocation>
</comment>
<dbReference type="Gene3D" id="1.20.272.10">
    <property type="match status" value="1"/>
</dbReference>
<dbReference type="GO" id="GO:0006281">
    <property type="term" value="P:DNA repair"/>
    <property type="evidence" value="ECO:0007669"/>
    <property type="project" value="InterPro"/>
</dbReference>
<evidence type="ECO:0000256" key="3">
    <source>
        <dbReference type="ARBA" id="ARBA00020401"/>
    </source>
</evidence>
<dbReference type="PANTHER" id="PTHR23389">
    <property type="entry name" value="CHROMOSOME TRANSMISSION FIDELITY FACTOR 18"/>
    <property type="match status" value="1"/>
</dbReference>
<dbReference type="SMART" id="SM00292">
    <property type="entry name" value="BRCT"/>
    <property type="match status" value="1"/>
</dbReference>
<dbReference type="InterPro" id="IPR008921">
    <property type="entry name" value="DNA_pol3_clamp-load_cplx_C"/>
</dbReference>
<reference evidence="15" key="2">
    <citation type="submission" date="2025-09" db="UniProtKB">
        <authorList>
            <consortium name="Ensembl"/>
        </authorList>
    </citation>
    <scope>IDENTIFICATION</scope>
</reference>
<feature type="compositionally biased region" description="Basic and acidic residues" evidence="13">
    <location>
        <begin position="378"/>
        <end position="390"/>
    </location>
</feature>
<dbReference type="Pfam" id="PF00533">
    <property type="entry name" value="BRCT"/>
    <property type="match status" value="1"/>
</dbReference>
<feature type="region of interest" description="Disordered" evidence="13">
    <location>
        <begin position="96"/>
        <end position="116"/>
    </location>
</feature>
<dbReference type="FunFam" id="1.20.272.10:FF:000005">
    <property type="entry name" value="Replication factor C subunit 1"/>
    <property type="match status" value="1"/>
</dbReference>
<reference evidence="15" key="1">
    <citation type="submission" date="2025-08" db="UniProtKB">
        <authorList>
            <consortium name="Ensembl"/>
        </authorList>
    </citation>
    <scope>IDENTIFICATION</scope>
</reference>
<dbReference type="FunFam" id="1.10.8.60:FF:000021">
    <property type="entry name" value="Replication factor C subunit 1"/>
    <property type="match status" value="1"/>
</dbReference>
<dbReference type="FunFam" id="3.40.50.300:FF:000395">
    <property type="entry name" value="Replication factor C subunit 1"/>
    <property type="match status" value="1"/>
</dbReference>
<evidence type="ECO:0000256" key="7">
    <source>
        <dbReference type="ARBA" id="ARBA00022840"/>
    </source>
</evidence>
<dbReference type="GO" id="GO:0006260">
    <property type="term" value="P:DNA replication"/>
    <property type="evidence" value="ECO:0007669"/>
    <property type="project" value="UniProtKB-KW"/>
</dbReference>
<dbReference type="PANTHER" id="PTHR23389:SF6">
    <property type="entry name" value="REPLICATION FACTOR C SUBUNIT 1"/>
    <property type="match status" value="1"/>
</dbReference>
<keyword evidence="5 12" id="KW-0235">DNA replication</keyword>
<dbReference type="Ensembl" id="ENSSRHT00000004327.1">
    <property type="protein sequence ID" value="ENSSRHP00000004173.1"/>
    <property type="gene ID" value="ENSSRHG00000001210.1"/>
</dbReference>
<name>A0A673FML9_9TELE</name>